<name>A0A5B0PSR7_PUCGR</name>
<dbReference type="AlphaFoldDB" id="A0A5B0PSR7"/>
<reference evidence="2 3" key="1">
    <citation type="submission" date="2019-05" db="EMBL/GenBank/DDBJ databases">
        <title>Emergence of the Ug99 lineage of the wheat stem rust pathogen through somatic hybridization.</title>
        <authorList>
            <person name="Li F."/>
            <person name="Upadhyaya N.M."/>
            <person name="Sperschneider J."/>
            <person name="Matny O."/>
            <person name="Nguyen-Phuc H."/>
            <person name="Mago R."/>
            <person name="Raley C."/>
            <person name="Miller M.E."/>
            <person name="Silverstein K.A.T."/>
            <person name="Henningsen E."/>
            <person name="Hirsch C.D."/>
            <person name="Visser B."/>
            <person name="Pretorius Z.A."/>
            <person name="Steffenson B.J."/>
            <person name="Schwessinger B."/>
            <person name="Dodds P.N."/>
            <person name="Figueroa M."/>
        </authorList>
    </citation>
    <scope>NUCLEOTIDE SEQUENCE [LARGE SCALE GENOMIC DNA]</scope>
    <source>
        <strain evidence="2">21-0</strain>
    </source>
</reference>
<feature type="region of interest" description="Disordered" evidence="1">
    <location>
        <begin position="82"/>
        <end position="147"/>
    </location>
</feature>
<evidence type="ECO:0000313" key="3">
    <source>
        <dbReference type="Proteomes" id="UP000324748"/>
    </source>
</evidence>
<dbReference type="OrthoDB" id="10422926at2759"/>
<dbReference type="Proteomes" id="UP000324748">
    <property type="component" value="Unassembled WGS sequence"/>
</dbReference>
<feature type="region of interest" description="Disordered" evidence="1">
    <location>
        <begin position="176"/>
        <end position="217"/>
    </location>
</feature>
<accession>A0A5B0PSR7</accession>
<gene>
    <name evidence="2" type="ORF">PGT21_003289</name>
</gene>
<sequence length="745" mass="84716">MKNKFVCGSIWTFFGAIQPIFLTGRPSLLRGNPELIGSSSQAPIEILAATSVSSSTVDSYPTFADALRSTGAGDGSSESVIVLNSDPRPPLRHTIQVDTADPTKSLEDGRPTKRQRLHEAPSDALEATASTSTNVNPPTPGGSPKDKVDESIAALLNAPVNPDEFWSIFSDIPEASTSVPDHSRIKEPRVPDNSKNGDATRPIANAPKPDIDLSDQHGARKKNPIEVIAPTRPPQLAVSEGAPYPQSTKGIGPIPSYFYADVIPFYKSSQTKISKIYNGIVSHVPKTRWNDFEFCEGTKLRDKWFEYVPADMIFSASPTSNTKLERMVWILDRHDFYQSSTKIKQLLLTLLEWIISQQTMFSSQWNARLTNIALDSERKSILSWVEKETFFPQESLPVIGRVCPHQLQKGFGNVQQWIIWYLHFQDPKSAYITATAVFGLWMKIHLPKRWQNLMRINSSFWYWMTYYARGNTIHKYMDNVELFRPGKPNQPPDLGVIELNQLRKSAQELQFNHLIIKFRNQPQDILRQENVILDKRFDFHKRIGQVAKEFHNSENGNPILTKEIYGISALLQTNRNSVTGETSFSIRLIDNSKNIIDSEIINTRLKNLLESLRWWHGNFNKGLELKGIHPIFDSHQFFLKWLDGKFFESKYSLPVFGFINLKSQDLVEGPLGFGTMQKFLINCLTITPLSDSEPTTATNSLSILSYWYHSYQLKFWKTHIKDNRKFMDYLTKGLVNSCKPSHQIC</sequence>
<evidence type="ECO:0000313" key="2">
    <source>
        <dbReference type="EMBL" id="KAA1102989.1"/>
    </source>
</evidence>
<protein>
    <submittedName>
        <fullName evidence="2">Uncharacterized protein</fullName>
    </submittedName>
</protein>
<dbReference type="EMBL" id="VSWC01000042">
    <property type="protein sequence ID" value="KAA1102989.1"/>
    <property type="molecule type" value="Genomic_DNA"/>
</dbReference>
<feature type="compositionally biased region" description="Basic and acidic residues" evidence="1">
    <location>
        <begin position="104"/>
        <end position="121"/>
    </location>
</feature>
<evidence type="ECO:0000256" key="1">
    <source>
        <dbReference type="SAM" id="MobiDB-lite"/>
    </source>
</evidence>
<proteinExistence type="predicted"/>
<organism evidence="2 3">
    <name type="scientific">Puccinia graminis f. sp. tritici</name>
    <dbReference type="NCBI Taxonomy" id="56615"/>
    <lineage>
        <taxon>Eukaryota</taxon>
        <taxon>Fungi</taxon>
        <taxon>Dikarya</taxon>
        <taxon>Basidiomycota</taxon>
        <taxon>Pucciniomycotina</taxon>
        <taxon>Pucciniomycetes</taxon>
        <taxon>Pucciniales</taxon>
        <taxon>Pucciniaceae</taxon>
        <taxon>Puccinia</taxon>
    </lineage>
</organism>
<keyword evidence="3" id="KW-1185">Reference proteome</keyword>
<feature type="compositionally biased region" description="Basic and acidic residues" evidence="1">
    <location>
        <begin position="181"/>
        <end position="192"/>
    </location>
</feature>
<comment type="caution">
    <text evidence="2">The sequence shown here is derived from an EMBL/GenBank/DDBJ whole genome shotgun (WGS) entry which is preliminary data.</text>
</comment>